<dbReference type="Gene3D" id="3.40.50.1820">
    <property type="entry name" value="alpha/beta hydrolase"/>
    <property type="match status" value="1"/>
</dbReference>
<gene>
    <name evidence="6" type="ORF">BGO89_08795</name>
</gene>
<sequence>MQPPVTTRHEITIGGQRVQYDATAGHLSLTQEDGTERARIFFIAYTRTGTTDPATRPLTFSFNGGPGSSSVWLHMGVLGPRRVLLKDDGNALPPPGKLVDNDQSWLDMTDLVFIDPVSTGYSRAAVGDKAKDFHGYNQDIESVGDFIRRYVSEYKRWASPKYLIGESYGTTRASGLSAHLQQRYGMFLNGVILVSAVLNFQTLDFAEGNDLPPNLFLPSYTAAAWYHKKLGADLQAKPLADVLNEVRAFATGDYTVALMKGDALQGTERTAVVEKLARYTGLSTQYIEATDLRVVIYRFCQELLRSSGRVIGRFDGRYTNPQVNPLSEYMENDPSYAPAVQGSYSTLVNDYLSRELNVRTNLPYEVLTGRVHPWDYSNAQNEYLNVAPRLRDAIVMNPDLRIWVLNGYYDLATPFFATEHTFRHLGLPSSLRPNIDMTYYEGGHMMYLIKSELVKMKEDAKKFYR</sequence>
<keyword evidence="3" id="KW-0732">Signal</keyword>
<dbReference type="PANTHER" id="PTHR11802:SF3">
    <property type="entry name" value="RETINOID-INDUCIBLE SERINE CARBOXYPEPTIDASE"/>
    <property type="match status" value="1"/>
</dbReference>
<dbReference type="InterPro" id="IPR001563">
    <property type="entry name" value="Peptidase_S10"/>
</dbReference>
<dbReference type="InterPro" id="IPR029058">
    <property type="entry name" value="AB_hydrolase_fold"/>
</dbReference>
<dbReference type="GO" id="GO:0006508">
    <property type="term" value="P:proteolysis"/>
    <property type="evidence" value="ECO:0007669"/>
    <property type="project" value="UniProtKB-KW"/>
</dbReference>
<evidence type="ECO:0000256" key="2">
    <source>
        <dbReference type="ARBA" id="ARBA00022670"/>
    </source>
</evidence>
<dbReference type="STRING" id="1895771.BGO89_08795"/>
<evidence type="ECO:0000256" key="5">
    <source>
        <dbReference type="ARBA" id="ARBA00023180"/>
    </source>
</evidence>
<dbReference type="PANTHER" id="PTHR11802">
    <property type="entry name" value="SERINE PROTEASE FAMILY S10 SERINE CARBOXYPEPTIDASE"/>
    <property type="match status" value="1"/>
</dbReference>
<organism evidence="6 7">
    <name type="scientific">Candidatus Kapaibacterium thiocyanatum</name>
    <dbReference type="NCBI Taxonomy" id="1895771"/>
    <lineage>
        <taxon>Bacteria</taxon>
        <taxon>Pseudomonadati</taxon>
        <taxon>Candidatus Kapaibacteriota</taxon>
        <taxon>Candidatus Kapaibacteriia</taxon>
        <taxon>Candidatus Kapaibacteriales</taxon>
        <taxon>Candidatus Kapaibacteriaceae</taxon>
        <taxon>Candidatus Kapaibacterium</taxon>
    </lineage>
</organism>
<comment type="caution">
    <text evidence="6">The sequence shown here is derived from an EMBL/GenBank/DDBJ whole genome shotgun (WGS) entry which is preliminary data.</text>
</comment>
<keyword evidence="4" id="KW-0378">Hydrolase</keyword>
<dbReference type="EMBL" id="MKVH01000024">
    <property type="protein sequence ID" value="OJX57326.1"/>
    <property type="molecule type" value="Genomic_DNA"/>
</dbReference>
<accession>A0A1M3KY02</accession>
<dbReference type="SUPFAM" id="SSF53474">
    <property type="entry name" value="alpha/beta-Hydrolases"/>
    <property type="match status" value="1"/>
</dbReference>
<dbReference type="Proteomes" id="UP000184233">
    <property type="component" value="Unassembled WGS sequence"/>
</dbReference>
<evidence type="ECO:0000313" key="7">
    <source>
        <dbReference type="Proteomes" id="UP000184233"/>
    </source>
</evidence>
<evidence type="ECO:0000256" key="1">
    <source>
        <dbReference type="ARBA" id="ARBA00022645"/>
    </source>
</evidence>
<evidence type="ECO:0000256" key="3">
    <source>
        <dbReference type="ARBA" id="ARBA00022729"/>
    </source>
</evidence>
<dbReference type="Pfam" id="PF00450">
    <property type="entry name" value="Peptidase_S10"/>
    <property type="match status" value="1"/>
</dbReference>
<keyword evidence="1" id="KW-0121">Carboxypeptidase</keyword>
<evidence type="ECO:0000313" key="6">
    <source>
        <dbReference type="EMBL" id="OJX57326.1"/>
    </source>
</evidence>
<dbReference type="GO" id="GO:0004185">
    <property type="term" value="F:serine-type carboxypeptidase activity"/>
    <property type="evidence" value="ECO:0007669"/>
    <property type="project" value="InterPro"/>
</dbReference>
<reference evidence="6 7" key="1">
    <citation type="submission" date="2016-09" db="EMBL/GenBank/DDBJ databases">
        <title>Genome-resolved meta-omics ties microbial dynamics to process performance in biotechnology for thiocyanate degradation.</title>
        <authorList>
            <person name="Kantor R.S."/>
            <person name="Huddy R.J."/>
            <person name="Iyer R."/>
            <person name="Thomas B.C."/>
            <person name="Brown C.T."/>
            <person name="Anantharaman K."/>
            <person name="Tringe S."/>
            <person name="Hettich R.L."/>
            <person name="Harrison S.T."/>
            <person name="Banfield J.F."/>
        </authorList>
    </citation>
    <scope>NUCLEOTIDE SEQUENCE [LARGE SCALE GENOMIC DNA]</scope>
    <source>
        <strain evidence="6">59-99</strain>
    </source>
</reference>
<dbReference type="AlphaFoldDB" id="A0A1M3KY02"/>
<proteinExistence type="predicted"/>
<protein>
    <submittedName>
        <fullName evidence="6">Peptidase S10</fullName>
    </submittedName>
</protein>
<evidence type="ECO:0000256" key="4">
    <source>
        <dbReference type="ARBA" id="ARBA00022801"/>
    </source>
</evidence>
<keyword evidence="5" id="KW-0325">Glycoprotein</keyword>
<keyword evidence="2" id="KW-0645">Protease</keyword>
<name>A0A1M3KY02_9BACT</name>